<organism evidence="2 3">
    <name type="scientific">Ahrensia kielensis</name>
    <dbReference type="NCBI Taxonomy" id="76980"/>
    <lineage>
        <taxon>Bacteria</taxon>
        <taxon>Pseudomonadati</taxon>
        <taxon>Pseudomonadota</taxon>
        <taxon>Alphaproteobacteria</taxon>
        <taxon>Hyphomicrobiales</taxon>
        <taxon>Ahrensiaceae</taxon>
        <taxon>Ahrensia</taxon>
    </lineage>
</organism>
<comment type="caution">
    <text evidence="2">The sequence shown here is derived from an EMBL/GenBank/DDBJ whole genome shotgun (WGS) entry which is preliminary data.</text>
</comment>
<dbReference type="InterPro" id="IPR025833">
    <property type="entry name" value="GDYXXLXY"/>
</dbReference>
<sequence>MNTNSKKPFHLAGALITIALMWASVLWMIESRASILRGGQEIVLKTEPIDPRDFLRGRYVRLNFDISRVLVEKFEDMFAGQRSEVLIGTPVYVILKKNAAGRDDYVSLQLQKPESGRFIKGKIRSVGLRNDGNEEGYLSLEYGIERFYASETVAPDLEKRMRDGEVTDIIVAVSADGIPQIKALRQGNHNFLTEVFY</sequence>
<dbReference type="Pfam" id="PF14345">
    <property type="entry name" value="GDYXXLXY"/>
    <property type="match status" value="1"/>
</dbReference>
<accession>A0ABU9T6F3</accession>
<keyword evidence="1" id="KW-0472">Membrane</keyword>
<evidence type="ECO:0000313" key="3">
    <source>
        <dbReference type="Proteomes" id="UP001477870"/>
    </source>
</evidence>
<protein>
    <submittedName>
        <fullName evidence="2">GDYXXLXY domain-containing protein</fullName>
    </submittedName>
</protein>
<reference evidence="2 3" key="1">
    <citation type="submission" date="2024-03" db="EMBL/GenBank/DDBJ databases">
        <title>Community enrichment and isolation of bacterial strains for fucoidan degradation.</title>
        <authorList>
            <person name="Sichert A."/>
        </authorList>
    </citation>
    <scope>NUCLEOTIDE SEQUENCE [LARGE SCALE GENOMIC DNA]</scope>
    <source>
        <strain evidence="2 3">AS62</strain>
    </source>
</reference>
<feature type="transmembrane region" description="Helical" evidence="1">
    <location>
        <begin position="12"/>
        <end position="29"/>
    </location>
</feature>
<dbReference type="EMBL" id="JBBMQO010000003">
    <property type="protein sequence ID" value="MEM5501425.1"/>
    <property type="molecule type" value="Genomic_DNA"/>
</dbReference>
<keyword evidence="1" id="KW-1133">Transmembrane helix</keyword>
<dbReference type="RefSeq" id="WP_342847930.1">
    <property type="nucleotide sequence ID" value="NZ_JBBMQO010000003.1"/>
</dbReference>
<keyword evidence="3" id="KW-1185">Reference proteome</keyword>
<gene>
    <name evidence="2" type="ORF">WNY59_07460</name>
</gene>
<proteinExistence type="predicted"/>
<evidence type="ECO:0000256" key="1">
    <source>
        <dbReference type="SAM" id="Phobius"/>
    </source>
</evidence>
<dbReference type="Proteomes" id="UP001477870">
    <property type="component" value="Unassembled WGS sequence"/>
</dbReference>
<name>A0ABU9T6F3_9HYPH</name>
<keyword evidence="1" id="KW-0812">Transmembrane</keyword>
<evidence type="ECO:0000313" key="2">
    <source>
        <dbReference type="EMBL" id="MEM5501425.1"/>
    </source>
</evidence>